<reference evidence="1" key="2">
    <citation type="submission" date="2021-05" db="EMBL/GenBank/DDBJ databases">
        <title>Protein family content uncovers lineage relationships and bacterial pathway maintenance mechanisms in DPANN archaea.</title>
        <authorList>
            <person name="Castelle C.J."/>
            <person name="Meheust R."/>
            <person name="Jaffe A.L."/>
            <person name="Seitz K."/>
            <person name="Gong X."/>
            <person name="Baker B.J."/>
            <person name="Banfield J.F."/>
        </authorList>
    </citation>
    <scope>NUCLEOTIDE SEQUENCE</scope>
    <source>
        <strain evidence="1">RIFCSPHIGHO2_01_FULL_AR10_44_11</strain>
    </source>
</reference>
<dbReference type="Proteomes" id="UP000677687">
    <property type="component" value="Unassembled WGS sequence"/>
</dbReference>
<gene>
    <name evidence="1" type="ORF">J4415_02920</name>
</gene>
<sequence length="114" mass="11848">MQSYEALLAFATFLAIIGVFAGALQNAGSGASSSRDYATAKINAEKCAALVNGLYSAGGGNLADVEISCFIKGNKIASKFADEQADAFLIYGNATNVESLGGTKIWVKTNAHYK</sequence>
<name>A0A8T4KWN9_9ARCH</name>
<organism evidence="1 2">
    <name type="scientific">Candidatus Iainarchaeum sp</name>
    <dbReference type="NCBI Taxonomy" id="3101447"/>
    <lineage>
        <taxon>Archaea</taxon>
        <taxon>Candidatus Iainarchaeota</taxon>
        <taxon>Candidatus Iainarchaeia</taxon>
        <taxon>Candidatus Iainarchaeales</taxon>
        <taxon>Candidatus Iainarchaeaceae</taxon>
        <taxon>Candidatus Iainarchaeum</taxon>
    </lineage>
</organism>
<comment type="caution">
    <text evidence="1">The sequence shown here is derived from an EMBL/GenBank/DDBJ whole genome shotgun (WGS) entry which is preliminary data.</text>
</comment>
<reference evidence="1" key="1">
    <citation type="submission" date="2021-03" db="EMBL/GenBank/DDBJ databases">
        <authorList>
            <person name="Jaffe A."/>
        </authorList>
    </citation>
    <scope>NUCLEOTIDE SEQUENCE</scope>
    <source>
        <strain evidence="1">RIFCSPHIGHO2_01_FULL_AR10_44_11</strain>
    </source>
</reference>
<evidence type="ECO:0000313" key="2">
    <source>
        <dbReference type="Proteomes" id="UP000677687"/>
    </source>
</evidence>
<accession>A0A8T4KWN9</accession>
<dbReference type="AlphaFoldDB" id="A0A8T4KWN9"/>
<protein>
    <submittedName>
        <fullName evidence="1">Uncharacterized protein</fullName>
    </submittedName>
</protein>
<evidence type="ECO:0000313" key="1">
    <source>
        <dbReference type="EMBL" id="MBS3057559.1"/>
    </source>
</evidence>
<proteinExistence type="predicted"/>
<dbReference type="EMBL" id="JAGVWD010000042">
    <property type="protein sequence ID" value="MBS3057559.1"/>
    <property type="molecule type" value="Genomic_DNA"/>
</dbReference>